<sequence>MKILVLSCNTFPYPPSRGAAEGRTFNLLKYLHQRHEVTLVTERQRWTSDEDVEALQQWVSHLMVFPGEQSQAKPGLLSKVGRFVESVAKTTPPNVLKRYSPEVQAWVDTFVAAGKCDAIACEHSVNEVYIRPEFRQSVHTVVDVHSSVYGWVLNHLEHGASENPLRDRLYLPLLYRYEKRYCAKFSSLIATTEDDRQKLAAISPGSPITVVSNGVDLETFPYRPGDPGGQRLVFVGAMDSSHNIDAARFFALEVFPQVRQRYPEATLSLVGARPVAEVLALKDEPGVVVTGKVPSMVDYMHQATVCVVPLRVGLGIKTKTLESMAAGAPIVASDRGLEGLTVDGANVPLRALRANSVAEYVNAISQLFENPALRAELSHNARSMIETNYTWERAGQLYEQALLEA</sequence>
<evidence type="ECO:0000313" key="3">
    <source>
        <dbReference type="Proteomes" id="UP001464891"/>
    </source>
</evidence>
<dbReference type="CDD" id="cd03801">
    <property type="entry name" value="GT4_PimA-like"/>
    <property type="match status" value="1"/>
</dbReference>
<dbReference type="Gene3D" id="3.40.50.2000">
    <property type="entry name" value="Glycogen Phosphorylase B"/>
    <property type="match status" value="2"/>
</dbReference>
<dbReference type="Pfam" id="PF13692">
    <property type="entry name" value="Glyco_trans_1_4"/>
    <property type="match status" value="1"/>
</dbReference>
<dbReference type="InterPro" id="IPR028098">
    <property type="entry name" value="Glyco_trans_4-like_N"/>
</dbReference>
<comment type="caution">
    <text evidence="2">The sequence shown here is derived from an EMBL/GenBank/DDBJ whole genome shotgun (WGS) entry which is preliminary data.</text>
</comment>
<gene>
    <name evidence="2" type="ORF">NC998_22720</name>
</gene>
<protein>
    <submittedName>
        <fullName evidence="2">Glycosyltransferase family 4 protein</fullName>
    </submittedName>
</protein>
<keyword evidence="3" id="KW-1185">Reference proteome</keyword>
<dbReference type="EMBL" id="JAMPKM010000017">
    <property type="protein sequence ID" value="MEP0819921.1"/>
    <property type="molecule type" value="Genomic_DNA"/>
</dbReference>
<name>A0ABV0JFV3_9CYAN</name>
<evidence type="ECO:0000313" key="2">
    <source>
        <dbReference type="EMBL" id="MEP0819921.1"/>
    </source>
</evidence>
<evidence type="ECO:0000259" key="1">
    <source>
        <dbReference type="Pfam" id="PF13439"/>
    </source>
</evidence>
<reference evidence="2 3" key="1">
    <citation type="submission" date="2022-04" db="EMBL/GenBank/DDBJ databases">
        <title>Positive selection, recombination, and allopatry shape intraspecific diversity of widespread and dominant cyanobacteria.</title>
        <authorList>
            <person name="Wei J."/>
            <person name="Shu W."/>
            <person name="Hu C."/>
        </authorList>
    </citation>
    <scope>NUCLEOTIDE SEQUENCE [LARGE SCALE GENOMIC DNA]</scope>
    <source>
        <strain evidence="2 3">GB2-A4</strain>
    </source>
</reference>
<dbReference type="RefSeq" id="WP_190432948.1">
    <property type="nucleotide sequence ID" value="NZ_JAMPKM010000017.1"/>
</dbReference>
<dbReference type="PANTHER" id="PTHR12526">
    <property type="entry name" value="GLYCOSYLTRANSFERASE"/>
    <property type="match status" value="1"/>
</dbReference>
<dbReference type="Pfam" id="PF13439">
    <property type="entry name" value="Glyco_transf_4"/>
    <property type="match status" value="1"/>
</dbReference>
<organism evidence="2 3">
    <name type="scientific">Trichocoleus desertorum GB2-A4</name>
    <dbReference type="NCBI Taxonomy" id="2933944"/>
    <lineage>
        <taxon>Bacteria</taxon>
        <taxon>Bacillati</taxon>
        <taxon>Cyanobacteriota</taxon>
        <taxon>Cyanophyceae</taxon>
        <taxon>Leptolyngbyales</taxon>
        <taxon>Trichocoleusaceae</taxon>
        <taxon>Trichocoleus</taxon>
    </lineage>
</organism>
<dbReference type="Proteomes" id="UP001464891">
    <property type="component" value="Unassembled WGS sequence"/>
</dbReference>
<dbReference type="PANTHER" id="PTHR12526:SF600">
    <property type="entry name" value="GLYCOSYL TRANSFERASE GROUP 1"/>
    <property type="match status" value="1"/>
</dbReference>
<dbReference type="SUPFAM" id="SSF53756">
    <property type="entry name" value="UDP-Glycosyltransferase/glycogen phosphorylase"/>
    <property type="match status" value="1"/>
</dbReference>
<feature type="domain" description="Glycosyltransferase subfamily 4-like N-terminal" evidence="1">
    <location>
        <begin position="23"/>
        <end position="218"/>
    </location>
</feature>
<proteinExistence type="predicted"/>
<accession>A0ABV0JFV3</accession>